<organism evidence="1 2">
    <name type="scientific">Plakobranchus ocellatus</name>
    <dbReference type="NCBI Taxonomy" id="259542"/>
    <lineage>
        <taxon>Eukaryota</taxon>
        <taxon>Metazoa</taxon>
        <taxon>Spiralia</taxon>
        <taxon>Lophotrochozoa</taxon>
        <taxon>Mollusca</taxon>
        <taxon>Gastropoda</taxon>
        <taxon>Heterobranchia</taxon>
        <taxon>Euthyneura</taxon>
        <taxon>Panpulmonata</taxon>
        <taxon>Sacoglossa</taxon>
        <taxon>Placobranchoidea</taxon>
        <taxon>Plakobranchidae</taxon>
        <taxon>Plakobranchus</taxon>
    </lineage>
</organism>
<dbReference type="AlphaFoldDB" id="A0AAV3YUC0"/>
<evidence type="ECO:0000313" key="2">
    <source>
        <dbReference type="Proteomes" id="UP000735302"/>
    </source>
</evidence>
<protein>
    <recommendedName>
        <fullName evidence="3">BLOC-1-related complex subunit 5</fullName>
    </recommendedName>
</protein>
<evidence type="ECO:0008006" key="3">
    <source>
        <dbReference type="Google" id="ProtNLM"/>
    </source>
</evidence>
<keyword evidence="2" id="KW-1185">Reference proteome</keyword>
<dbReference type="EMBL" id="BLXT01002056">
    <property type="protein sequence ID" value="GFN90680.1"/>
    <property type="molecule type" value="Genomic_DNA"/>
</dbReference>
<proteinExistence type="predicted"/>
<comment type="caution">
    <text evidence="1">The sequence shown here is derived from an EMBL/GenBank/DDBJ whole genome shotgun (WGS) entry which is preliminary data.</text>
</comment>
<gene>
    <name evidence="1" type="ORF">PoB_001718600</name>
</gene>
<evidence type="ECO:0000313" key="1">
    <source>
        <dbReference type="EMBL" id="GFN90680.1"/>
    </source>
</evidence>
<accession>A0AAV3YUC0</accession>
<sequence>MDCDFTLKPQFRIRTHRRFPDLTLAPKSENTLKWNSLCLVQPLQRYLLARHCNTVYIYQMKEVYHALREVNEIFAVQPNILDAIENIRNKVEKLNLSLDLLANHIGRRNELEI</sequence>
<reference evidence="1 2" key="1">
    <citation type="journal article" date="2021" name="Elife">
        <title>Chloroplast acquisition without the gene transfer in kleptoplastic sea slugs, Plakobranchus ocellatus.</title>
        <authorList>
            <person name="Maeda T."/>
            <person name="Takahashi S."/>
            <person name="Yoshida T."/>
            <person name="Shimamura S."/>
            <person name="Takaki Y."/>
            <person name="Nagai Y."/>
            <person name="Toyoda A."/>
            <person name="Suzuki Y."/>
            <person name="Arimoto A."/>
            <person name="Ishii H."/>
            <person name="Satoh N."/>
            <person name="Nishiyama T."/>
            <person name="Hasebe M."/>
            <person name="Maruyama T."/>
            <person name="Minagawa J."/>
            <person name="Obokata J."/>
            <person name="Shigenobu S."/>
        </authorList>
    </citation>
    <scope>NUCLEOTIDE SEQUENCE [LARGE SCALE GENOMIC DNA]</scope>
</reference>
<dbReference type="Proteomes" id="UP000735302">
    <property type="component" value="Unassembled WGS sequence"/>
</dbReference>
<name>A0AAV3YUC0_9GAST</name>